<keyword evidence="2" id="KW-1185">Reference proteome</keyword>
<accession>A0ABT7QN17</accession>
<proteinExistence type="predicted"/>
<comment type="caution">
    <text evidence="1">The sequence shown here is derived from an EMBL/GenBank/DDBJ whole genome shotgun (WGS) entry which is preliminary data.</text>
</comment>
<reference evidence="1" key="2">
    <citation type="journal article" date="2023" name="Microbiome">
        <title>Synthase-selected sorting approach identifies a beta-lactone synthase in a nudibranch symbiotic bacterium.</title>
        <authorList>
            <person name="Dzunkova M."/>
            <person name="La Clair J.J."/>
            <person name="Tyml T."/>
            <person name="Doud D."/>
            <person name="Schulz F."/>
            <person name="Piquer-Esteban S."/>
            <person name="Porcel Sanchis D."/>
            <person name="Osborn A."/>
            <person name="Robinson D."/>
            <person name="Louie K.B."/>
            <person name="Bowen B.P."/>
            <person name="Bowers R.M."/>
            <person name="Lee J."/>
            <person name="Arnau V."/>
            <person name="Diaz-Villanueva W."/>
            <person name="Stepanauskas R."/>
            <person name="Gosliner T."/>
            <person name="Date S.V."/>
            <person name="Northen T.R."/>
            <person name="Cheng J.F."/>
            <person name="Burkart M.D."/>
            <person name="Woyke T."/>
        </authorList>
    </citation>
    <scope>NUCLEOTIDE SEQUENCE</scope>
    <source>
        <strain evidence="1">Df01</strain>
    </source>
</reference>
<protein>
    <submittedName>
        <fullName evidence="1">Uncharacterized protein</fullName>
    </submittedName>
</protein>
<organism evidence="1 2">
    <name type="scientific">Candidatus Doriopsillibacter californiensis</name>
    <dbReference type="NCBI Taxonomy" id="2970740"/>
    <lineage>
        <taxon>Bacteria</taxon>
        <taxon>Pseudomonadati</taxon>
        <taxon>Pseudomonadota</taxon>
        <taxon>Gammaproteobacteria</taxon>
        <taxon>Candidatus Tethybacterales</taxon>
        <taxon>Candidatus Persebacteraceae</taxon>
        <taxon>Candidatus Doriopsillibacter</taxon>
    </lineage>
</organism>
<evidence type="ECO:0000313" key="1">
    <source>
        <dbReference type="EMBL" id="MDM5148021.1"/>
    </source>
</evidence>
<sequence>MVGAVIAEGVGSWAMGAALGAGNLAVSGVGVGRATFLSTVFFEGAVIWGVGVFVDSVAGGDVGSWAMGAALGAGNLAVSGVGVGRTTFLSTVFFEGAVIWGVGVFVDSVAGGDVGS</sequence>
<name>A0ABT7QN17_9GAMM</name>
<reference evidence="1" key="1">
    <citation type="submission" date="2022-08" db="EMBL/GenBank/DDBJ databases">
        <authorList>
            <person name="Dzunkova M."/>
            <person name="La Clair J."/>
            <person name="Tyml T."/>
            <person name="Doud D."/>
            <person name="Schulz F."/>
            <person name="Piquer S."/>
            <person name="Porcel Sanchis D."/>
            <person name="Osborn A."/>
            <person name="Robinson D."/>
            <person name="Louie K.B."/>
            <person name="Bowen B.P."/>
            <person name="Bowers R."/>
            <person name="Lee J."/>
            <person name="Arnau Llombart V."/>
            <person name="Diaz Villanueva W."/>
            <person name="Gosliner T."/>
            <person name="Northen T."/>
            <person name="Cheng J.-F."/>
            <person name="Burkart M.D."/>
            <person name="Woyke T."/>
        </authorList>
    </citation>
    <scope>NUCLEOTIDE SEQUENCE</scope>
    <source>
        <strain evidence="1">Df01</strain>
    </source>
</reference>
<dbReference type="Proteomes" id="UP001168167">
    <property type="component" value="Unassembled WGS sequence"/>
</dbReference>
<feature type="non-terminal residue" evidence="1">
    <location>
        <position position="116"/>
    </location>
</feature>
<dbReference type="EMBL" id="JANQAO010000003">
    <property type="protein sequence ID" value="MDM5148021.1"/>
    <property type="molecule type" value="Genomic_DNA"/>
</dbReference>
<evidence type="ECO:0000313" key="2">
    <source>
        <dbReference type="Proteomes" id="UP001168167"/>
    </source>
</evidence>
<gene>
    <name evidence="1" type="ORF">NQX30_06530</name>
</gene>